<dbReference type="InterPro" id="IPR055123">
    <property type="entry name" value="SpnB-like_Rossmann"/>
</dbReference>
<keyword evidence="2" id="KW-0597">Phosphoprotein</keyword>
<name>A0ABW8AF44_9ACTN</name>
<evidence type="ECO:0000256" key="5">
    <source>
        <dbReference type="SAM" id="MobiDB-lite"/>
    </source>
</evidence>
<protein>
    <submittedName>
        <fullName evidence="8">Type I polyketide synthase</fullName>
    </submittedName>
</protein>
<comment type="caution">
    <text evidence="8">The sequence shown here is derived from an EMBL/GenBank/DDBJ whole genome shotgun (WGS) entry which is preliminary data.</text>
</comment>
<dbReference type="CDD" id="cd08956">
    <property type="entry name" value="KR_3_FAS_SDR_x"/>
    <property type="match status" value="1"/>
</dbReference>
<dbReference type="SMART" id="SM01294">
    <property type="entry name" value="PKS_PP_betabranch"/>
    <property type="match status" value="1"/>
</dbReference>
<dbReference type="InterPro" id="IPR050091">
    <property type="entry name" value="PKS_NRPS_Biosynth_Enz"/>
</dbReference>
<dbReference type="SUPFAM" id="SSF51735">
    <property type="entry name" value="NAD(P)-binding Rossmann-fold domains"/>
    <property type="match status" value="2"/>
</dbReference>
<feature type="domain" description="Carrier" evidence="6">
    <location>
        <begin position="814"/>
        <end position="889"/>
    </location>
</feature>
<dbReference type="SMART" id="SM00823">
    <property type="entry name" value="PKS_PP"/>
    <property type="match status" value="1"/>
</dbReference>
<dbReference type="InterPro" id="IPR020806">
    <property type="entry name" value="PKS_PP-bd"/>
</dbReference>
<keyword evidence="3" id="KW-0808">Transferase</keyword>
<evidence type="ECO:0000256" key="2">
    <source>
        <dbReference type="ARBA" id="ARBA00022553"/>
    </source>
</evidence>
<dbReference type="Gene3D" id="1.10.1200.10">
    <property type="entry name" value="ACP-like"/>
    <property type="match status" value="1"/>
</dbReference>
<feature type="region of interest" description="C-terminal hotdog fold" evidence="4">
    <location>
        <begin position="225"/>
        <end position="361"/>
    </location>
</feature>
<evidence type="ECO:0000256" key="4">
    <source>
        <dbReference type="PROSITE-ProRule" id="PRU01363"/>
    </source>
</evidence>
<dbReference type="InterPro" id="IPR036736">
    <property type="entry name" value="ACP-like_sf"/>
</dbReference>
<evidence type="ECO:0000259" key="7">
    <source>
        <dbReference type="PROSITE" id="PS52019"/>
    </source>
</evidence>
<dbReference type="SMART" id="SM00826">
    <property type="entry name" value="PKS_DH"/>
    <property type="match status" value="1"/>
</dbReference>
<dbReference type="InterPro" id="IPR020807">
    <property type="entry name" value="PKS_DH"/>
</dbReference>
<dbReference type="InterPro" id="IPR049900">
    <property type="entry name" value="PKS_mFAS_DH"/>
</dbReference>
<dbReference type="Proteomes" id="UP001612928">
    <property type="component" value="Unassembled WGS sequence"/>
</dbReference>
<evidence type="ECO:0000256" key="3">
    <source>
        <dbReference type="ARBA" id="ARBA00022679"/>
    </source>
</evidence>
<dbReference type="Gene3D" id="3.10.129.110">
    <property type="entry name" value="Polyketide synthase dehydratase"/>
    <property type="match status" value="1"/>
</dbReference>
<dbReference type="PANTHER" id="PTHR43775:SF51">
    <property type="entry name" value="INACTIVE PHENOLPHTHIOCEROL SYNTHESIS POLYKETIDE SYNTHASE TYPE I PKS1-RELATED"/>
    <property type="match status" value="1"/>
</dbReference>
<feature type="active site" description="Proton acceptor; for dehydratase activity" evidence="4">
    <location>
        <position position="124"/>
    </location>
</feature>
<dbReference type="EMBL" id="JBITMB010000010">
    <property type="protein sequence ID" value="MFI7445018.1"/>
    <property type="molecule type" value="Genomic_DNA"/>
</dbReference>
<dbReference type="InterPro" id="IPR001227">
    <property type="entry name" value="Ac_transferase_dom_sf"/>
</dbReference>
<dbReference type="Pfam" id="PF14765">
    <property type="entry name" value="PS-DH"/>
    <property type="match status" value="1"/>
</dbReference>
<dbReference type="Pfam" id="PF08659">
    <property type="entry name" value="KR"/>
    <property type="match status" value="1"/>
</dbReference>
<keyword evidence="1" id="KW-0596">Phosphopantetheine</keyword>
<dbReference type="Gene3D" id="3.40.366.10">
    <property type="entry name" value="Malonyl-Coenzyme A Acyl Carrier Protein, domain 2"/>
    <property type="match status" value="1"/>
</dbReference>
<sequence>PVLLEVGPDATLTAMAADRDVVPLLRRDKDEVRAVIDALAGLHVRGVRPDWTAVLPGRPIDLPTYPFQRRRYWLAPTPGTDAAGLGQTPLGHPLLGAAISLADNDGLLLTGRLSTRTHPWLADHVIAGSPILPGAALVELAWQAVEHAGYAGVEELVLHTPLVLPETGGLQIQARVAPRGPDGRAELTVHARAGDDQPWTRHAAGTVTDVPAAPAGSLDEWPPPGDPVDVDDLYAALASAGLSYGPAFRGMARAWRDGDDTYAELALPESLTTEAGRYAFHPAFFDAALHLLTPDGSGTAQVPFSWRGAYLHGAATPRLRVRVTATAPDQASIVVADDDTGRPIAGVEAVAIRPLDLPAAGRMLAADALFDVEWVPLRTLPATPAIRWAVVGEAEPELAGERHPDLESAAADVPDAVLLPVGPGEPSPSRAREAVTDVLRTMQSWLTDSRFARSRLVVVTRGASSTDPVGASVWGLVRSAQTEHPDRFTLIDLGGNATGDALPAALSTGAAQLAVRDGEVLVPRLTRVTPGTARENEPRTGWNPDGAVLVTGGTGALGGLLARHLVTAHGVRHLVLASRSGSGAPGADDLAAELSGLGASVRVAAVDVADRHALAAFLATLDRPLTAVVHAAGVTDDGLVESLTPDRLGTVLRPKADAAWNLHELTRHQDLAAFVLFSSAAGVLGSAGQAGYAAANQFLDALARRRRAAGLPATSLAWGLWAQTSGISEGLGTADHARLARLGIRPLATDEALALFDAVLADGRATAVPVKLDPGGARAHPLLRDSSPATRRAERPSEPLLDRLTALPDAEAAGLLLDLVRQHVAQVLGHADTREIHQDRQFKELGFDSLTGVDLRNRLRTEIGLDLPATLVFDHPTPEALARHLRERVRQAAPDPIGAAFDRFEATLAARQDDASRDRIVTRLRALVAQLAPTATDLAGASDDELFDLVENLGD</sequence>
<keyword evidence="9" id="KW-1185">Reference proteome</keyword>
<proteinExistence type="predicted"/>
<dbReference type="InterPro" id="IPR057326">
    <property type="entry name" value="KR_dom"/>
</dbReference>
<dbReference type="InterPro" id="IPR006162">
    <property type="entry name" value="Ppantetheine_attach_site"/>
</dbReference>
<dbReference type="InterPro" id="IPR049551">
    <property type="entry name" value="PKS_DH_C"/>
</dbReference>
<gene>
    <name evidence="8" type="ORF">ACIBP5_34040</name>
</gene>
<evidence type="ECO:0000259" key="6">
    <source>
        <dbReference type="PROSITE" id="PS50075"/>
    </source>
</evidence>
<feature type="region of interest" description="Disordered" evidence="5">
    <location>
        <begin position="777"/>
        <end position="797"/>
    </location>
</feature>
<dbReference type="Gene3D" id="3.30.70.3290">
    <property type="match status" value="1"/>
</dbReference>
<dbReference type="InterPro" id="IPR013968">
    <property type="entry name" value="PKS_KR"/>
</dbReference>
<feature type="region of interest" description="N-terminal hotdog fold" evidence="4">
    <location>
        <begin position="92"/>
        <end position="214"/>
    </location>
</feature>
<dbReference type="Pfam" id="PF21089">
    <property type="entry name" value="PKS_DH_N"/>
    <property type="match status" value="1"/>
</dbReference>
<evidence type="ECO:0000313" key="9">
    <source>
        <dbReference type="Proteomes" id="UP001612928"/>
    </source>
</evidence>
<dbReference type="InterPro" id="IPR009081">
    <property type="entry name" value="PP-bd_ACP"/>
</dbReference>
<feature type="domain" description="PKS/mFAS DH" evidence="7">
    <location>
        <begin position="92"/>
        <end position="361"/>
    </location>
</feature>
<dbReference type="PROSITE" id="PS00012">
    <property type="entry name" value="PHOSPHOPANTETHEINE"/>
    <property type="match status" value="1"/>
</dbReference>
<organism evidence="8 9">
    <name type="scientific">Nonomuraea indica</name>
    <dbReference type="NCBI Taxonomy" id="1581193"/>
    <lineage>
        <taxon>Bacteria</taxon>
        <taxon>Bacillati</taxon>
        <taxon>Actinomycetota</taxon>
        <taxon>Actinomycetes</taxon>
        <taxon>Streptosporangiales</taxon>
        <taxon>Streptosporangiaceae</taxon>
        <taxon>Nonomuraea</taxon>
    </lineage>
</organism>
<dbReference type="InterPro" id="IPR049552">
    <property type="entry name" value="PKS_DH_N"/>
</dbReference>
<dbReference type="PROSITE" id="PS52019">
    <property type="entry name" value="PKS_MFAS_DH"/>
    <property type="match status" value="1"/>
</dbReference>
<dbReference type="PANTHER" id="PTHR43775">
    <property type="entry name" value="FATTY ACID SYNTHASE"/>
    <property type="match status" value="1"/>
</dbReference>
<evidence type="ECO:0000313" key="8">
    <source>
        <dbReference type="EMBL" id="MFI7445018.1"/>
    </source>
</evidence>
<feature type="active site" description="Proton donor; for dehydratase activity" evidence="4">
    <location>
        <position position="286"/>
    </location>
</feature>
<dbReference type="SUPFAM" id="SSF47336">
    <property type="entry name" value="ACP-like"/>
    <property type="match status" value="1"/>
</dbReference>
<dbReference type="RefSeq" id="WP_397025388.1">
    <property type="nucleotide sequence ID" value="NZ_JBITMB010000010.1"/>
</dbReference>
<dbReference type="PROSITE" id="PS50075">
    <property type="entry name" value="CARRIER"/>
    <property type="match status" value="1"/>
</dbReference>
<dbReference type="Gene3D" id="3.40.50.720">
    <property type="entry name" value="NAD(P)-binding Rossmann-like Domain"/>
    <property type="match status" value="1"/>
</dbReference>
<dbReference type="Pfam" id="PF22953">
    <property type="entry name" value="SpnB_Rossmann"/>
    <property type="match status" value="1"/>
</dbReference>
<accession>A0ABW8AF44</accession>
<evidence type="ECO:0000256" key="1">
    <source>
        <dbReference type="ARBA" id="ARBA00022450"/>
    </source>
</evidence>
<feature type="non-terminal residue" evidence="8">
    <location>
        <position position="1"/>
    </location>
</feature>
<dbReference type="Pfam" id="PF00550">
    <property type="entry name" value="PP-binding"/>
    <property type="match status" value="1"/>
</dbReference>
<dbReference type="InterPro" id="IPR036291">
    <property type="entry name" value="NAD(P)-bd_dom_sf"/>
</dbReference>
<dbReference type="SMART" id="SM00822">
    <property type="entry name" value="PKS_KR"/>
    <property type="match status" value="1"/>
</dbReference>
<dbReference type="InterPro" id="IPR042104">
    <property type="entry name" value="PKS_dehydratase_sf"/>
</dbReference>
<reference evidence="8 9" key="1">
    <citation type="submission" date="2024-10" db="EMBL/GenBank/DDBJ databases">
        <title>The Natural Products Discovery Center: Release of the First 8490 Sequenced Strains for Exploring Actinobacteria Biosynthetic Diversity.</title>
        <authorList>
            <person name="Kalkreuter E."/>
            <person name="Kautsar S.A."/>
            <person name="Yang D."/>
            <person name="Bader C.D."/>
            <person name="Teijaro C.N."/>
            <person name="Fluegel L."/>
            <person name="Davis C.M."/>
            <person name="Simpson J.R."/>
            <person name="Lauterbach L."/>
            <person name="Steele A.D."/>
            <person name="Gui C."/>
            <person name="Meng S."/>
            <person name="Li G."/>
            <person name="Viehrig K."/>
            <person name="Ye F."/>
            <person name="Su P."/>
            <person name="Kiefer A.F."/>
            <person name="Nichols A."/>
            <person name="Cepeda A.J."/>
            <person name="Yan W."/>
            <person name="Fan B."/>
            <person name="Jiang Y."/>
            <person name="Adhikari A."/>
            <person name="Zheng C.-J."/>
            <person name="Schuster L."/>
            <person name="Cowan T.M."/>
            <person name="Smanski M.J."/>
            <person name="Chevrette M.G."/>
            <person name="De Carvalho L.P.S."/>
            <person name="Shen B."/>
        </authorList>
    </citation>
    <scope>NUCLEOTIDE SEQUENCE [LARGE SCALE GENOMIC DNA]</scope>
    <source>
        <strain evidence="8 9">NPDC049503</strain>
    </source>
</reference>